<evidence type="ECO:0000313" key="1">
    <source>
        <dbReference type="EMBL" id="OAG01853.1"/>
    </source>
</evidence>
<reference evidence="1 2" key="1">
    <citation type="submission" date="2016-05" db="EMBL/GenBank/DDBJ databases">
        <title>Comparative analysis of secretome profiles of manganese(II)-oxidizing ascomycete fungi.</title>
        <authorList>
            <consortium name="DOE Joint Genome Institute"/>
            <person name="Zeiner C.A."/>
            <person name="Purvine S.O."/>
            <person name="Zink E.M."/>
            <person name="Wu S."/>
            <person name="Pasa-Tolic L."/>
            <person name="Chaput D.L."/>
            <person name="Haridas S."/>
            <person name="Grigoriev I.V."/>
            <person name="Santelli C.M."/>
            <person name="Hansel C.M."/>
        </authorList>
    </citation>
    <scope>NUCLEOTIDE SEQUENCE [LARGE SCALE GENOMIC DNA]</scope>
    <source>
        <strain evidence="1 2">AP3s5-JAC2a</strain>
    </source>
</reference>
<proteinExistence type="predicted"/>
<dbReference type="GeneID" id="28769130"/>
<gene>
    <name evidence="1" type="ORF">CC84DRAFT_242338</name>
</gene>
<organism evidence="1 2">
    <name type="scientific">Paraphaeosphaeria sporulosa</name>
    <dbReference type="NCBI Taxonomy" id="1460663"/>
    <lineage>
        <taxon>Eukaryota</taxon>
        <taxon>Fungi</taxon>
        <taxon>Dikarya</taxon>
        <taxon>Ascomycota</taxon>
        <taxon>Pezizomycotina</taxon>
        <taxon>Dothideomycetes</taxon>
        <taxon>Pleosporomycetidae</taxon>
        <taxon>Pleosporales</taxon>
        <taxon>Massarineae</taxon>
        <taxon>Didymosphaeriaceae</taxon>
        <taxon>Paraphaeosphaeria</taxon>
    </lineage>
</organism>
<dbReference type="InParanoid" id="A0A177C2I2"/>
<evidence type="ECO:0000313" key="2">
    <source>
        <dbReference type="Proteomes" id="UP000077069"/>
    </source>
</evidence>
<protein>
    <submittedName>
        <fullName evidence="1">Uncharacterized protein</fullName>
    </submittedName>
</protein>
<dbReference type="EMBL" id="KV441557">
    <property type="protein sequence ID" value="OAG01853.1"/>
    <property type="molecule type" value="Genomic_DNA"/>
</dbReference>
<sequence>MNDEELEKMWTVWKVCKRYRKTRLLSRDKAERRETEVGAVKLKEVRLSRRWFLDTKRAVKQRLKSVDRGVAVADDLRSQECVGTETRERRRRDYVVDAANAGLGVCSGQLREFKASCRSDSEW</sequence>
<dbReference type="Proteomes" id="UP000077069">
    <property type="component" value="Unassembled WGS sequence"/>
</dbReference>
<dbReference type="RefSeq" id="XP_018032218.1">
    <property type="nucleotide sequence ID" value="XM_018185644.1"/>
</dbReference>
<keyword evidence="2" id="KW-1185">Reference proteome</keyword>
<accession>A0A177C2I2</accession>
<dbReference type="AlphaFoldDB" id="A0A177C2I2"/>
<name>A0A177C2I2_9PLEO</name>